<dbReference type="AlphaFoldDB" id="A0A9W5WVS0"/>
<feature type="chain" id="PRO_5040952702" evidence="1">
    <location>
        <begin position="21"/>
        <end position="289"/>
    </location>
</feature>
<feature type="signal peptide" evidence="1">
    <location>
        <begin position="1"/>
        <end position="20"/>
    </location>
</feature>
<dbReference type="OrthoDB" id="366342at2759"/>
<dbReference type="Proteomes" id="UP001057455">
    <property type="component" value="Unassembled WGS sequence"/>
</dbReference>
<protein>
    <submittedName>
        <fullName evidence="2">Multidrug transporter, putative</fullName>
    </submittedName>
</protein>
<gene>
    <name evidence="2" type="ORF">BaOVIS_026470</name>
</gene>
<comment type="caution">
    <text evidence="2">The sequence shown here is derived from an EMBL/GenBank/DDBJ whole genome shotgun (WGS) entry which is preliminary data.</text>
</comment>
<evidence type="ECO:0000313" key="2">
    <source>
        <dbReference type="EMBL" id="GFE55243.1"/>
    </source>
</evidence>
<keyword evidence="3" id="KW-1185">Reference proteome</keyword>
<accession>A0A9W5WVS0</accession>
<name>A0A9W5WVS0_BABOV</name>
<organism evidence="2 3">
    <name type="scientific">Babesia ovis</name>
    <dbReference type="NCBI Taxonomy" id="5869"/>
    <lineage>
        <taxon>Eukaryota</taxon>
        <taxon>Sar</taxon>
        <taxon>Alveolata</taxon>
        <taxon>Apicomplexa</taxon>
        <taxon>Aconoidasida</taxon>
        <taxon>Piroplasmida</taxon>
        <taxon>Babesiidae</taxon>
        <taxon>Babesia</taxon>
    </lineage>
</organism>
<evidence type="ECO:0000256" key="1">
    <source>
        <dbReference type="SAM" id="SignalP"/>
    </source>
</evidence>
<dbReference type="EMBL" id="BLIY01000017">
    <property type="protein sequence ID" value="GFE55243.1"/>
    <property type="molecule type" value="Genomic_DNA"/>
</dbReference>
<sequence length="289" mass="32274">MKIALSCMFLAVSQFKLIFSERVDTLEDNDVFPTVEKRFKAVMKMMNATGFDDKFLNFVKEKGNNHCEAVMSKTTEISQLVASAHHDHRTQVTGENGTECQRYNDAFIENLKKLGAALRSIFTALYGADYKNVALGTGTKSLKDNAEAQDGTEYLSDLEARFLDLRFVVPLLNEDIETLFELINPGKKTTVEKTGIKDQEVEMVGQWIENNTPGIPKTTSINAELLWKALTVLFGQERNVLPSLKARVEVYNNNSDDTKEARERCKKQNSALLGSVAALVACVVTFTVL</sequence>
<proteinExistence type="predicted"/>
<reference evidence="2" key="1">
    <citation type="submission" date="2019-12" db="EMBL/GenBank/DDBJ databases">
        <title>Genome sequence of Babesia ovis.</title>
        <authorList>
            <person name="Yamagishi J."/>
            <person name="Sevinc F."/>
            <person name="Xuan X."/>
        </authorList>
    </citation>
    <scope>NUCLEOTIDE SEQUENCE</scope>
    <source>
        <strain evidence="2">Selcuk</strain>
    </source>
</reference>
<keyword evidence="1" id="KW-0732">Signal</keyword>
<evidence type="ECO:0000313" key="3">
    <source>
        <dbReference type="Proteomes" id="UP001057455"/>
    </source>
</evidence>